<dbReference type="InterPro" id="IPR040607">
    <property type="entry name" value="ALP_N"/>
</dbReference>
<dbReference type="InterPro" id="IPR049067">
    <property type="entry name" value="MreB-like_C"/>
</dbReference>
<organism evidence="3 5">
    <name type="scientific">Caldalkalibacillus thermarum (strain TA2.A1)</name>
    <dbReference type="NCBI Taxonomy" id="986075"/>
    <lineage>
        <taxon>Bacteria</taxon>
        <taxon>Bacillati</taxon>
        <taxon>Bacillota</taxon>
        <taxon>Bacilli</taxon>
        <taxon>Bacillales</taxon>
        <taxon>Bacillaceae</taxon>
        <taxon>Caldalkalibacillus</taxon>
    </lineage>
</organism>
<dbReference type="InterPro" id="IPR043129">
    <property type="entry name" value="ATPase_NBD"/>
</dbReference>
<dbReference type="RefSeq" id="WP_007503094.1">
    <property type="nucleotide sequence ID" value="NZ_AFCE01000083.1"/>
</dbReference>
<dbReference type="eggNOG" id="COG0849">
    <property type="taxonomic scope" value="Bacteria"/>
</dbReference>
<dbReference type="EMBL" id="AFCE01000083">
    <property type="protein sequence ID" value="EGL83766.1"/>
    <property type="molecule type" value="Genomic_DNA"/>
</dbReference>
<evidence type="ECO:0000313" key="3">
    <source>
        <dbReference type="EMBL" id="EGL83766.1"/>
    </source>
</evidence>
<dbReference type="SUPFAM" id="SSF53067">
    <property type="entry name" value="Actin-like ATPase domain"/>
    <property type="match status" value="2"/>
</dbReference>
<dbReference type="CDD" id="cd24025">
    <property type="entry name" value="ASKHA_NBD_ParM_pCBH-like"/>
    <property type="match status" value="1"/>
</dbReference>
<evidence type="ECO:0000313" key="5">
    <source>
        <dbReference type="Proteomes" id="UP000010716"/>
    </source>
</evidence>
<name>F5L4F5_CALTT</name>
<dbReference type="Proteomes" id="UP000010716">
    <property type="component" value="Unassembled WGS sequence"/>
</dbReference>
<feature type="domain" description="Actin-like protein N-terminal" evidence="1">
    <location>
        <begin position="6"/>
        <end position="162"/>
    </location>
</feature>
<dbReference type="OrthoDB" id="5412507at2"/>
<evidence type="ECO:0000259" key="1">
    <source>
        <dbReference type="Pfam" id="PF17989"/>
    </source>
</evidence>
<accession>F5L4F5</accession>
<reference evidence="4" key="3">
    <citation type="submission" date="2021-08" db="EMBL/GenBank/DDBJ databases">
        <authorList>
            <person name="de Jong S."/>
            <person name="van den Broek M."/>
            <person name="Merkel A."/>
            <person name="de la Torre Cortes P."/>
            <person name="Kalamorz F."/>
            <person name="Cook G."/>
            <person name="van Loosdrecht M."/>
            <person name="McMillan D."/>
        </authorList>
    </citation>
    <scope>NUCLEOTIDE SEQUENCE</scope>
    <source>
        <strain evidence="4">TA2.A1</strain>
    </source>
</reference>
<gene>
    <name evidence="3" type="ORF">CathTA2_0667</name>
    <name evidence="4" type="ORF">HUR95_16095</name>
</gene>
<keyword evidence="6" id="KW-1185">Reference proteome</keyword>
<reference evidence="4 6" key="2">
    <citation type="journal article" date="2020" name="Extremophiles">
        <title>Genomic analysis of Caldalkalibacillus thermarum TA2.A1 reveals aerobic alkaliphilic metabolism and evolutionary hallmarks linking alkaliphilic bacteria and plant life.</title>
        <authorList>
            <person name="de Jong S.I."/>
            <person name="van den Broek M.A."/>
            <person name="Merkel A.Y."/>
            <person name="de la Torre Cortes P."/>
            <person name="Kalamorz F."/>
            <person name="Cook G.M."/>
            <person name="van Loosdrecht M.C.M."/>
            <person name="McMillan D.G.G."/>
        </authorList>
    </citation>
    <scope>NUCLEOTIDE SEQUENCE [LARGE SCALE GENOMIC DNA]</scope>
    <source>
        <strain evidence="4 6">TA2.A1</strain>
    </source>
</reference>
<dbReference type="Pfam" id="PF17989">
    <property type="entry name" value="ALP_N"/>
    <property type="match status" value="1"/>
</dbReference>
<protein>
    <submittedName>
        <fullName evidence="4">ParM/StbA family protein</fullName>
    </submittedName>
</protein>
<evidence type="ECO:0000313" key="6">
    <source>
        <dbReference type="Proteomes" id="UP000825179"/>
    </source>
</evidence>
<feature type="domain" description="Actin homologue MreB-like C-terminal" evidence="2">
    <location>
        <begin position="189"/>
        <end position="311"/>
    </location>
</feature>
<evidence type="ECO:0000313" key="4">
    <source>
        <dbReference type="EMBL" id="QZT33720.1"/>
    </source>
</evidence>
<dbReference type="Proteomes" id="UP000825179">
    <property type="component" value="Chromosome"/>
</dbReference>
<dbReference type="Gene3D" id="3.30.420.40">
    <property type="match status" value="2"/>
</dbReference>
<dbReference type="AlphaFoldDB" id="F5L4F5"/>
<dbReference type="KEGG" id="cthu:HUR95_16095"/>
<dbReference type="Pfam" id="PF21522">
    <property type="entry name" value="MreB-like_C"/>
    <property type="match status" value="1"/>
</dbReference>
<proteinExistence type="predicted"/>
<evidence type="ECO:0000259" key="2">
    <source>
        <dbReference type="Pfam" id="PF21522"/>
    </source>
</evidence>
<reference evidence="3 5" key="1">
    <citation type="journal article" date="2011" name="J. Bacteriol.">
        <title>Draft genome sequence of the thermoalkaliphilic Caldalkalibacillus thermarum strain TA2.A1.</title>
        <authorList>
            <person name="Kalamorz F."/>
            <person name="Keis S."/>
            <person name="McMillan D.G."/>
            <person name="Olsson K."/>
            <person name="Stanton J.A."/>
            <person name="Stockwell P."/>
            <person name="Black M.A."/>
            <person name="Klingeman D.M."/>
            <person name="Land M.L."/>
            <person name="Han C.S."/>
            <person name="Martin S.L."/>
            <person name="Becher S.A."/>
            <person name="Peddie C.J."/>
            <person name="Morgan H.W."/>
            <person name="Matthies D."/>
            <person name="Preiss L."/>
            <person name="Meier T."/>
            <person name="Brown S.D."/>
            <person name="Cook G.M."/>
        </authorList>
    </citation>
    <scope>NUCLEOTIDE SEQUENCE [LARGE SCALE GENOMIC DNA]</scope>
    <source>
        <strain evidence="3 5">TA2.A1</strain>
    </source>
</reference>
<dbReference type="EMBL" id="CP082237">
    <property type="protein sequence ID" value="QZT33720.1"/>
    <property type="molecule type" value="Genomic_DNA"/>
</dbReference>
<sequence>MTIVSVDLGYGYVKAVSTSGKKVLFPSLVGAGHDRSLAGLFGSQGQDISECHVRVNGQEFFLGELAKKESKNSVRIFEQDRYRHEHTKLMMNAAIQLVTPPEQQVVRLVTGLPLDFYKQQAKEVKRVLEGVYPELEWVSGPLGRATRRISVEQCIVFPQGAGAVMSALYSDQLAPNYPQLVEEGAKVGLIDIGFRTTDFIVVEIQKNGSFKPKPELSGTIDVQGVVNLHRDILRAFKQKTGGSDLSEEYIDRIIRTRMIRYRGQPVRFDETIESSLVHTSTKIADGVKESWNNAMDLLDMIFVAGGGGELYFPYLKKMLSHQLELVSDSQFANALGYLKLGRAIWQAEKRENAM</sequence>